<keyword evidence="3" id="KW-1185">Reference proteome</keyword>
<protein>
    <submittedName>
        <fullName evidence="2">Uncharacterized protein</fullName>
    </submittedName>
</protein>
<evidence type="ECO:0000256" key="1">
    <source>
        <dbReference type="SAM" id="MobiDB-lite"/>
    </source>
</evidence>
<dbReference type="EMBL" id="CAUOFW020007141">
    <property type="protein sequence ID" value="CAK9177739.1"/>
    <property type="molecule type" value="Genomic_DNA"/>
</dbReference>
<dbReference type="AlphaFoldDB" id="A0ABC8U7J7"/>
<sequence length="55" mass="5884">GTRPYFPVPATSNLQPATGNQQPATSNQIGLQKREQQQSFTASSSPSISIIPKLN</sequence>
<reference evidence="2 3" key="1">
    <citation type="submission" date="2024-02" db="EMBL/GenBank/DDBJ databases">
        <authorList>
            <person name="Vignale AGUSTIN F."/>
            <person name="Sosa J E."/>
            <person name="Modenutti C."/>
        </authorList>
    </citation>
    <scope>NUCLEOTIDE SEQUENCE [LARGE SCALE GENOMIC DNA]</scope>
</reference>
<feature type="region of interest" description="Disordered" evidence="1">
    <location>
        <begin position="1"/>
        <end position="55"/>
    </location>
</feature>
<evidence type="ECO:0000313" key="2">
    <source>
        <dbReference type="EMBL" id="CAK9177739.1"/>
    </source>
</evidence>
<organism evidence="2 3">
    <name type="scientific">Ilex paraguariensis</name>
    <name type="common">yerba mate</name>
    <dbReference type="NCBI Taxonomy" id="185542"/>
    <lineage>
        <taxon>Eukaryota</taxon>
        <taxon>Viridiplantae</taxon>
        <taxon>Streptophyta</taxon>
        <taxon>Embryophyta</taxon>
        <taxon>Tracheophyta</taxon>
        <taxon>Spermatophyta</taxon>
        <taxon>Magnoliopsida</taxon>
        <taxon>eudicotyledons</taxon>
        <taxon>Gunneridae</taxon>
        <taxon>Pentapetalae</taxon>
        <taxon>asterids</taxon>
        <taxon>campanulids</taxon>
        <taxon>Aquifoliales</taxon>
        <taxon>Aquifoliaceae</taxon>
        <taxon>Ilex</taxon>
    </lineage>
</organism>
<name>A0ABC8U7J7_9AQUA</name>
<feature type="compositionally biased region" description="Polar residues" evidence="1">
    <location>
        <begin position="10"/>
        <end position="30"/>
    </location>
</feature>
<comment type="caution">
    <text evidence="2">The sequence shown here is derived from an EMBL/GenBank/DDBJ whole genome shotgun (WGS) entry which is preliminary data.</text>
</comment>
<dbReference type="Proteomes" id="UP001642360">
    <property type="component" value="Unassembled WGS sequence"/>
</dbReference>
<gene>
    <name evidence="2" type="ORF">ILEXP_LOCUS47661</name>
</gene>
<feature type="non-terminal residue" evidence="2">
    <location>
        <position position="1"/>
    </location>
</feature>
<evidence type="ECO:0000313" key="3">
    <source>
        <dbReference type="Proteomes" id="UP001642360"/>
    </source>
</evidence>
<accession>A0ABC8U7J7</accession>
<feature type="compositionally biased region" description="Low complexity" evidence="1">
    <location>
        <begin position="43"/>
        <end position="55"/>
    </location>
</feature>
<proteinExistence type="predicted"/>